<dbReference type="InParanoid" id="E3J5P6"/>
<keyword evidence="3" id="KW-0472">Membrane</keyword>
<dbReference type="SMART" id="SM00331">
    <property type="entry name" value="PP2C_SIG"/>
    <property type="match status" value="1"/>
</dbReference>
<dbReference type="InterPro" id="IPR036457">
    <property type="entry name" value="PPM-type-like_dom_sf"/>
</dbReference>
<proteinExistence type="predicted"/>
<dbReference type="Proteomes" id="UP000002484">
    <property type="component" value="Chromosome"/>
</dbReference>
<dbReference type="AlphaFoldDB" id="E3J5P6"/>
<dbReference type="PANTHER" id="PTHR43156">
    <property type="entry name" value="STAGE II SPORULATION PROTEIN E-RELATED"/>
    <property type="match status" value="1"/>
</dbReference>
<keyword evidence="3" id="KW-1133">Transmembrane helix</keyword>
<dbReference type="InterPro" id="IPR001932">
    <property type="entry name" value="PPM-type_phosphatase-like_dom"/>
</dbReference>
<keyword evidence="3" id="KW-0812">Transmembrane</keyword>
<evidence type="ECO:0000256" key="2">
    <source>
        <dbReference type="SAM" id="MobiDB-lite"/>
    </source>
</evidence>
<accession>E3J5P6</accession>
<organism evidence="5 6">
    <name type="scientific">Pseudofrankia inefficax (strain DSM 45817 / CECT 9037 / DDB 130130 / EuI1c)</name>
    <name type="common">Frankia inefficax</name>
    <dbReference type="NCBI Taxonomy" id="298654"/>
    <lineage>
        <taxon>Bacteria</taxon>
        <taxon>Bacillati</taxon>
        <taxon>Actinomycetota</taxon>
        <taxon>Actinomycetes</taxon>
        <taxon>Frankiales</taxon>
        <taxon>Frankiaceae</taxon>
        <taxon>Pseudofrankia</taxon>
    </lineage>
</organism>
<dbReference type="eggNOG" id="COG2208">
    <property type="taxonomic scope" value="Bacteria"/>
</dbReference>
<feature type="transmembrane region" description="Helical" evidence="3">
    <location>
        <begin position="180"/>
        <end position="199"/>
    </location>
</feature>
<evidence type="ECO:0000313" key="5">
    <source>
        <dbReference type="EMBL" id="ADP83133.1"/>
    </source>
</evidence>
<dbReference type="KEGG" id="fri:FraEuI1c_5144"/>
<dbReference type="InterPro" id="IPR052016">
    <property type="entry name" value="Bact_Sigma-Reg"/>
</dbReference>
<reference evidence="5 6" key="1">
    <citation type="submission" date="2010-10" db="EMBL/GenBank/DDBJ databases">
        <title>Complete sequence of Frankia sp. EuI1c.</title>
        <authorList>
            <consortium name="US DOE Joint Genome Institute"/>
            <person name="Lucas S."/>
            <person name="Copeland A."/>
            <person name="Lapidus A."/>
            <person name="Cheng J.-F."/>
            <person name="Bruce D."/>
            <person name="Goodwin L."/>
            <person name="Pitluck S."/>
            <person name="Chertkov O."/>
            <person name="Detter J.C."/>
            <person name="Han C."/>
            <person name="Tapia R."/>
            <person name="Land M."/>
            <person name="Hauser L."/>
            <person name="Jeffries C."/>
            <person name="Kyrpides N."/>
            <person name="Ivanova N."/>
            <person name="Mikhailova N."/>
            <person name="Beauchemin N."/>
            <person name="Sen A."/>
            <person name="Sur S.A."/>
            <person name="Gtari M."/>
            <person name="Wall L."/>
            <person name="Tisa L."/>
            <person name="Woyke T."/>
        </authorList>
    </citation>
    <scope>NUCLEOTIDE SEQUENCE [LARGE SCALE GENOMIC DNA]</scope>
    <source>
        <strain evidence="6">DSM 45817 / CECT 9037 / EuI1c</strain>
    </source>
</reference>
<keyword evidence="1" id="KW-0378">Hydrolase</keyword>
<dbReference type="HOGENOM" id="CLU_045535_1_1_11"/>
<feature type="domain" description="PPM-type phosphatase" evidence="4">
    <location>
        <begin position="237"/>
        <end position="447"/>
    </location>
</feature>
<gene>
    <name evidence="5" type="ordered locus">FraEuI1c_5144</name>
</gene>
<dbReference type="Gene3D" id="3.60.40.10">
    <property type="entry name" value="PPM-type phosphatase domain"/>
    <property type="match status" value="1"/>
</dbReference>
<evidence type="ECO:0000313" key="6">
    <source>
        <dbReference type="Proteomes" id="UP000002484"/>
    </source>
</evidence>
<name>E3J5P6_PSEI1</name>
<evidence type="ECO:0000256" key="1">
    <source>
        <dbReference type="ARBA" id="ARBA00022801"/>
    </source>
</evidence>
<dbReference type="SUPFAM" id="SSF81606">
    <property type="entry name" value="PP2C-like"/>
    <property type="match status" value="1"/>
</dbReference>
<dbReference type="Pfam" id="PF07228">
    <property type="entry name" value="SpoIIE"/>
    <property type="match status" value="1"/>
</dbReference>
<protein>
    <submittedName>
        <fullName evidence="5">Protein serine/threonine phosphatase</fullName>
    </submittedName>
</protein>
<dbReference type="PANTHER" id="PTHR43156:SF2">
    <property type="entry name" value="STAGE II SPORULATION PROTEIN E"/>
    <property type="match status" value="1"/>
</dbReference>
<dbReference type="EMBL" id="CP002299">
    <property type="protein sequence ID" value="ADP83133.1"/>
    <property type="molecule type" value="Genomic_DNA"/>
</dbReference>
<sequence>MRESPSARHGQGGRSPAAARHDPAPDGSAWPAHPPDPLAAAVARRQRPGTATPKATRVRHAGATRPGRARSPLAPAPTVPAEPNLPAAVWSAAPAAESRPSAWRRWRAIVLPLLTLAAVMGVELSTRQWTYIGYTVLVPMVGANLAGPRLTSIFAGLALAAGGFSVWWEDLWDPSHGGVPALTARMVGILVGGAMAVLASRYNTGRETKLANMTQVAEAAQRTILSDMPASSATGLRLAVRYESAATEAMVGGDLYEMVDSPWGTRLLLGDARGKGLDAVRLASRVLGCFRVVARARPDVGIIVADLDSEVRSSAGLDDFVTAIAVELGPNQLTLVNAGHPDPVLWRDGHARLLAPPERQPPLGLGAAAVGALTVRLRPGDRLLLYTDGIAEARDRAGAFFPLLTAASQELGRAGSLEQALGRLVRTVQDWTGHGLHDDMALLAVEVPPDLGPSHRIDAGGRRRR</sequence>
<dbReference type="STRING" id="298654.FraEuI1c_5144"/>
<dbReference type="GO" id="GO:0016791">
    <property type="term" value="F:phosphatase activity"/>
    <property type="evidence" value="ECO:0007669"/>
    <property type="project" value="TreeGrafter"/>
</dbReference>
<evidence type="ECO:0000259" key="4">
    <source>
        <dbReference type="SMART" id="SM00331"/>
    </source>
</evidence>
<feature type="transmembrane region" description="Helical" evidence="3">
    <location>
        <begin position="150"/>
        <end position="168"/>
    </location>
</feature>
<evidence type="ECO:0000256" key="3">
    <source>
        <dbReference type="SAM" id="Phobius"/>
    </source>
</evidence>
<keyword evidence="6" id="KW-1185">Reference proteome</keyword>
<feature type="region of interest" description="Disordered" evidence="2">
    <location>
        <begin position="1"/>
        <end position="80"/>
    </location>
</feature>